<name>A0A841K063_9BACT</name>
<comment type="similarity">
    <text evidence="1">Belongs to the glycosyl hydrolase 9 (cellulase E) family.</text>
</comment>
<feature type="domain" description="Glycoside hydrolase family 9" evidence="6">
    <location>
        <begin position="141"/>
        <end position="578"/>
    </location>
</feature>
<dbReference type="InterPro" id="IPR008928">
    <property type="entry name" value="6-hairpin_glycosidase_sf"/>
</dbReference>
<dbReference type="CDD" id="cd02850">
    <property type="entry name" value="E_set_Cellulase_N"/>
    <property type="match status" value="1"/>
</dbReference>
<dbReference type="Proteomes" id="UP000538666">
    <property type="component" value="Unassembled WGS sequence"/>
</dbReference>
<dbReference type="GO" id="GO:0008810">
    <property type="term" value="F:cellulase activity"/>
    <property type="evidence" value="ECO:0007669"/>
    <property type="project" value="InterPro"/>
</dbReference>
<keyword evidence="4" id="KW-0326">Glycosidase</keyword>
<dbReference type="Pfam" id="PF00759">
    <property type="entry name" value="Glyco_hydro_9"/>
    <property type="match status" value="1"/>
</dbReference>
<dbReference type="InterPro" id="IPR004197">
    <property type="entry name" value="Cellulase_Ig-like"/>
</dbReference>
<dbReference type="InterPro" id="IPR014756">
    <property type="entry name" value="Ig_E-set"/>
</dbReference>
<dbReference type="Gene3D" id="2.60.40.10">
    <property type="entry name" value="Immunoglobulins"/>
    <property type="match status" value="1"/>
</dbReference>
<evidence type="ECO:0000259" key="6">
    <source>
        <dbReference type="Pfam" id="PF00759"/>
    </source>
</evidence>
<dbReference type="InterPro" id="IPR001701">
    <property type="entry name" value="Glyco_hydro_9"/>
</dbReference>
<accession>A0A841K063</accession>
<sequence length="626" mass="69200">MWPPAVPLDPGFSRRLAIKGTSLQTLVVCGLLTLIPAARAEVHVLVDQVGYETHAPKEALVLGSKADHPDTFSLVDSATGQTIFTGKLKPAGSVNNWGGTYWIADFSQWQKPGHYALTTPSGAGNATSCAFAIEDDVLERETLSNVLYYFKGQRSSGLNDQADRHLALPDGSGYIDAHGGWYDATGDYGIHLSHQNPTSYFNPQQVPLVAWTLLKSYQELEARHDDNFTEYDKRLLDEGLFGADFLTRIKRPGGSFFESITAPGKEKLAKDRVIGNPNWKTQIKKSTADSTENIHAADGPHAYEASFRAGGGMSIAALALASTMPADGELTRKDYLKAAEEAFAFLDEHNRELLNDGTENILDDYCALMAATELYKASHEEKYRLAADHRAAHLMARLITEGKYRDYWRANDQTRPYFHPADAGLPVISLIEYAKIASQPMQQQVHDSVARSLKFELSVTAEVNNPFGYARQLVRMGDGSVRTAFFFPHDTEAAPWWQGENARLGSLAAAARMAAPLFADDPAFHAQLESYAWDQLHWILGRNPFDVSMLIGSGHGDAAYMFFRSWKYTNAPGAIVNGVTAGLNNEDGIAFNQGFAVTGQDEDWRWTEQWLPHAAWYLYAVSLPHQ</sequence>
<evidence type="ECO:0000256" key="1">
    <source>
        <dbReference type="ARBA" id="ARBA00007072"/>
    </source>
</evidence>
<dbReference type="GO" id="GO:0000272">
    <property type="term" value="P:polysaccharide catabolic process"/>
    <property type="evidence" value="ECO:0007669"/>
    <property type="project" value="UniProtKB-KW"/>
</dbReference>
<keyword evidence="9" id="KW-1185">Reference proteome</keyword>
<proteinExistence type="inferred from homology"/>
<keyword evidence="2" id="KW-0378">Hydrolase</keyword>
<evidence type="ECO:0008006" key="10">
    <source>
        <dbReference type="Google" id="ProtNLM"/>
    </source>
</evidence>
<evidence type="ECO:0000313" key="9">
    <source>
        <dbReference type="Proteomes" id="UP000538666"/>
    </source>
</evidence>
<dbReference type="InterPro" id="IPR013783">
    <property type="entry name" value="Ig-like_fold"/>
</dbReference>
<dbReference type="PANTHER" id="PTHR22298">
    <property type="entry name" value="ENDO-1,4-BETA-GLUCANASE"/>
    <property type="match status" value="1"/>
</dbReference>
<dbReference type="AlphaFoldDB" id="A0A841K063"/>
<evidence type="ECO:0000313" key="8">
    <source>
        <dbReference type="EMBL" id="MBB6146992.1"/>
    </source>
</evidence>
<dbReference type="InterPro" id="IPR012341">
    <property type="entry name" value="6hp_glycosidase-like_sf"/>
</dbReference>
<reference evidence="8 9" key="1">
    <citation type="submission" date="2020-08" db="EMBL/GenBank/DDBJ databases">
        <title>Genomic Encyclopedia of Type Strains, Phase IV (KMG-IV): sequencing the most valuable type-strain genomes for metagenomic binning, comparative biology and taxonomic classification.</title>
        <authorList>
            <person name="Goeker M."/>
        </authorList>
    </citation>
    <scope>NUCLEOTIDE SEQUENCE [LARGE SCALE GENOMIC DNA]</scope>
    <source>
        <strain evidence="8 9">DSM 103733</strain>
    </source>
</reference>
<evidence type="ECO:0000256" key="4">
    <source>
        <dbReference type="ARBA" id="ARBA00023295"/>
    </source>
</evidence>
<evidence type="ECO:0000256" key="3">
    <source>
        <dbReference type="ARBA" id="ARBA00023277"/>
    </source>
</evidence>
<dbReference type="SUPFAM" id="SSF48208">
    <property type="entry name" value="Six-hairpin glycosidases"/>
    <property type="match status" value="1"/>
</dbReference>
<dbReference type="EMBL" id="JACHEK010000012">
    <property type="protein sequence ID" value="MBB6146992.1"/>
    <property type="molecule type" value="Genomic_DNA"/>
</dbReference>
<keyword evidence="3" id="KW-0119">Carbohydrate metabolism</keyword>
<dbReference type="SUPFAM" id="SSF81296">
    <property type="entry name" value="E set domains"/>
    <property type="match status" value="1"/>
</dbReference>
<evidence type="ECO:0000256" key="2">
    <source>
        <dbReference type="ARBA" id="ARBA00022801"/>
    </source>
</evidence>
<evidence type="ECO:0000259" key="7">
    <source>
        <dbReference type="Pfam" id="PF02927"/>
    </source>
</evidence>
<organism evidence="8 9">
    <name type="scientific">Silvibacterium bohemicum</name>
    <dbReference type="NCBI Taxonomy" id="1577686"/>
    <lineage>
        <taxon>Bacteria</taxon>
        <taxon>Pseudomonadati</taxon>
        <taxon>Acidobacteriota</taxon>
        <taxon>Terriglobia</taxon>
        <taxon>Terriglobales</taxon>
        <taxon>Acidobacteriaceae</taxon>
        <taxon>Silvibacterium</taxon>
    </lineage>
</organism>
<comment type="caution">
    <text evidence="8">The sequence shown here is derived from an EMBL/GenBank/DDBJ whole genome shotgun (WGS) entry which is preliminary data.</text>
</comment>
<feature type="domain" description="Cellulase Ig-like" evidence="7">
    <location>
        <begin position="43"/>
        <end position="120"/>
    </location>
</feature>
<keyword evidence="5" id="KW-0624">Polysaccharide degradation</keyword>
<dbReference type="RefSeq" id="WP_231581354.1">
    <property type="nucleotide sequence ID" value="NZ_JACHEK010000012.1"/>
</dbReference>
<evidence type="ECO:0000256" key="5">
    <source>
        <dbReference type="ARBA" id="ARBA00023326"/>
    </source>
</evidence>
<dbReference type="Pfam" id="PF02927">
    <property type="entry name" value="CelD_N"/>
    <property type="match status" value="1"/>
</dbReference>
<dbReference type="Gene3D" id="1.50.10.10">
    <property type="match status" value="1"/>
</dbReference>
<gene>
    <name evidence="8" type="ORF">HNQ77_004977</name>
</gene>
<protein>
    <recommendedName>
        <fullName evidence="10">Glycoside hydrolase</fullName>
    </recommendedName>
</protein>